<dbReference type="PIRSF" id="PIRSF002741">
    <property type="entry name" value="MppA"/>
    <property type="match status" value="1"/>
</dbReference>
<accession>A0A1G6IC40</accession>
<dbReference type="AlphaFoldDB" id="A0A1G6IC40"/>
<dbReference type="Gene3D" id="3.40.190.10">
    <property type="entry name" value="Periplasmic binding protein-like II"/>
    <property type="match status" value="1"/>
</dbReference>
<dbReference type="InterPro" id="IPR006311">
    <property type="entry name" value="TAT_signal"/>
</dbReference>
<dbReference type="CDD" id="cd00995">
    <property type="entry name" value="PBP2_NikA_DppA_OppA_like"/>
    <property type="match status" value="1"/>
</dbReference>
<dbReference type="InterPro" id="IPR023765">
    <property type="entry name" value="SBP_5_CS"/>
</dbReference>
<dbReference type="GO" id="GO:0015833">
    <property type="term" value="P:peptide transport"/>
    <property type="evidence" value="ECO:0007669"/>
    <property type="project" value="TreeGrafter"/>
</dbReference>
<sequence length="531" mass="57660">MEKYLSRRSFLGVSASAAMMATLAGCGGSGSDDSGSASGSGKEGGATLSVGSAYAPSSYDPANCSSAFCLSANSNVMEGLYNIDLHDYSATYGLADKDPEKVDDKTFEVKLRKGAKFSDGTDVTADDVVESFKKASAEGGMYVSFLSMFESIEKKDDTTVTVKVSIPDFSLLKERLAIIKIQPKDITTDEASAKPVGTGPWMYKELSDTSAHLVPNKKYNGSHPAKDKKLQIDSLVDATARVTAQEEGSTLISESVPPESIDQLKSDGCKIDKVEGFGTRFIMFDLDKDPWKDVKVRQAVMYALDTKKMIENAFSGLANIPTSYLPKSFSSYHKASVTYKHDLDKAKELIKESGITPGKIVLRTTDNAQVVAMGTQAQQDLKELGFDVELKSDQSPATYAAIDQMDSSWDILIAPGDPSCFGGDTDLLLNWWFGDNVWMKTRCHWNESAEWKELNKLMNEALGQSGSEQQKTWNKCFDILAENVVLYPVLQVITPTASWSTNATSDGYAVKGFKGIGTTGVDLTDVRTVSK</sequence>
<feature type="domain" description="Solute-binding protein family 5" evidence="6">
    <location>
        <begin position="93"/>
        <end position="435"/>
    </location>
</feature>
<keyword evidence="4 5" id="KW-0732">Signal</keyword>
<protein>
    <submittedName>
        <fullName evidence="7">ABC-type transport system, substrate-binding protein</fullName>
    </submittedName>
</protein>
<dbReference type="GO" id="GO:0043190">
    <property type="term" value="C:ATP-binding cassette (ABC) transporter complex"/>
    <property type="evidence" value="ECO:0007669"/>
    <property type="project" value="InterPro"/>
</dbReference>
<evidence type="ECO:0000256" key="3">
    <source>
        <dbReference type="ARBA" id="ARBA00022448"/>
    </source>
</evidence>
<dbReference type="InterPro" id="IPR039424">
    <property type="entry name" value="SBP_5"/>
</dbReference>
<evidence type="ECO:0000313" key="8">
    <source>
        <dbReference type="Proteomes" id="UP000198528"/>
    </source>
</evidence>
<dbReference type="PROSITE" id="PS51257">
    <property type="entry name" value="PROKAR_LIPOPROTEIN"/>
    <property type="match status" value="1"/>
</dbReference>
<evidence type="ECO:0000256" key="4">
    <source>
        <dbReference type="ARBA" id="ARBA00022729"/>
    </source>
</evidence>
<evidence type="ECO:0000259" key="6">
    <source>
        <dbReference type="Pfam" id="PF00496"/>
    </source>
</evidence>
<dbReference type="PROSITE" id="PS51318">
    <property type="entry name" value="TAT"/>
    <property type="match status" value="1"/>
</dbReference>
<dbReference type="Gene3D" id="3.10.105.10">
    <property type="entry name" value="Dipeptide-binding Protein, Domain 3"/>
    <property type="match status" value="1"/>
</dbReference>
<evidence type="ECO:0000256" key="5">
    <source>
        <dbReference type="SAM" id="SignalP"/>
    </source>
</evidence>
<dbReference type="STRING" id="604330.SAMN04489857_0285"/>
<comment type="similarity">
    <text evidence="2">Belongs to the bacterial solute-binding protein 5 family.</text>
</comment>
<dbReference type="InterPro" id="IPR030678">
    <property type="entry name" value="Peptide/Ni-bd"/>
</dbReference>
<dbReference type="Proteomes" id="UP000198528">
    <property type="component" value="Unassembled WGS sequence"/>
</dbReference>
<dbReference type="PROSITE" id="PS01040">
    <property type="entry name" value="SBP_BACTERIAL_5"/>
    <property type="match status" value="1"/>
</dbReference>
<evidence type="ECO:0000256" key="2">
    <source>
        <dbReference type="ARBA" id="ARBA00005695"/>
    </source>
</evidence>
<feature type="signal peptide" evidence="5">
    <location>
        <begin position="1"/>
        <end position="20"/>
    </location>
</feature>
<keyword evidence="3" id="KW-0813">Transport</keyword>
<dbReference type="GO" id="GO:0042597">
    <property type="term" value="C:periplasmic space"/>
    <property type="evidence" value="ECO:0007669"/>
    <property type="project" value="UniProtKB-ARBA"/>
</dbReference>
<feature type="chain" id="PRO_5038883591" evidence="5">
    <location>
        <begin position="21"/>
        <end position="531"/>
    </location>
</feature>
<dbReference type="GO" id="GO:1904680">
    <property type="term" value="F:peptide transmembrane transporter activity"/>
    <property type="evidence" value="ECO:0007669"/>
    <property type="project" value="TreeGrafter"/>
</dbReference>
<dbReference type="Gene3D" id="3.90.76.10">
    <property type="entry name" value="Dipeptide-binding Protein, Domain 1"/>
    <property type="match status" value="1"/>
</dbReference>
<keyword evidence="8" id="KW-1185">Reference proteome</keyword>
<dbReference type="InterPro" id="IPR000914">
    <property type="entry name" value="SBP_5_dom"/>
</dbReference>
<organism evidence="7 8">
    <name type="scientific">Parafannyhessea umbonata</name>
    <dbReference type="NCBI Taxonomy" id="604330"/>
    <lineage>
        <taxon>Bacteria</taxon>
        <taxon>Bacillati</taxon>
        <taxon>Actinomycetota</taxon>
        <taxon>Coriobacteriia</taxon>
        <taxon>Coriobacteriales</taxon>
        <taxon>Atopobiaceae</taxon>
        <taxon>Parafannyhessea</taxon>
    </lineage>
</organism>
<gene>
    <name evidence="7" type="ORF">SAMN04487824_102112</name>
</gene>
<comment type="subcellular location">
    <subcellularLocation>
        <location evidence="1">Cell membrane</location>
        <topology evidence="1">Lipid-anchor</topology>
    </subcellularLocation>
</comment>
<dbReference type="EMBL" id="FMZL01000002">
    <property type="protein sequence ID" value="SDC04061.1"/>
    <property type="molecule type" value="Genomic_DNA"/>
</dbReference>
<dbReference type="SUPFAM" id="SSF53850">
    <property type="entry name" value="Periplasmic binding protein-like II"/>
    <property type="match status" value="1"/>
</dbReference>
<proteinExistence type="inferred from homology"/>
<dbReference type="RefSeq" id="WP_090844899.1">
    <property type="nucleotide sequence ID" value="NZ_FMZL01000002.1"/>
</dbReference>
<name>A0A1G6IC40_9ACTN</name>
<evidence type="ECO:0000313" key="7">
    <source>
        <dbReference type="EMBL" id="SDC04061.1"/>
    </source>
</evidence>
<evidence type="ECO:0000256" key="1">
    <source>
        <dbReference type="ARBA" id="ARBA00004193"/>
    </source>
</evidence>
<dbReference type="Pfam" id="PF00496">
    <property type="entry name" value="SBP_bac_5"/>
    <property type="match status" value="1"/>
</dbReference>
<reference evidence="8" key="1">
    <citation type="submission" date="2016-10" db="EMBL/GenBank/DDBJ databases">
        <authorList>
            <person name="Varghese N."/>
            <person name="Submissions S."/>
        </authorList>
    </citation>
    <scope>NUCLEOTIDE SEQUENCE [LARGE SCALE GENOMIC DNA]</scope>
    <source>
        <strain evidence="8">DSM 22619</strain>
    </source>
</reference>
<dbReference type="PANTHER" id="PTHR30290">
    <property type="entry name" value="PERIPLASMIC BINDING COMPONENT OF ABC TRANSPORTER"/>
    <property type="match status" value="1"/>
</dbReference>
<dbReference type="PANTHER" id="PTHR30290:SF10">
    <property type="entry name" value="PERIPLASMIC OLIGOPEPTIDE-BINDING PROTEIN-RELATED"/>
    <property type="match status" value="1"/>
</dbReference>